<dbReference type="PANTHER" id="PTHR35526">
    <property type="entry name" value="ANTI-SIGMA-F FACTOR RSBW-RELATED"/>
    <property type="match status" value="1"/>
</dbReference>
<dbReference type="OrthoDB" id="3473090at2"/>
<keyword evidence="1" id="KW-0808">Transferase</keyword>
<evidence type="ECO:0000313" key="4">
    <source>
        <dbReference type="Proteomes" id="UP000250462"/>
    </source>
</evidence>
<proteinExistence type="predicted"/>
<dbReference type="InterPro" id="IPR003594">
    <property type="entry name" value="HATPase_dom"/>
</dbReference>
<gene>
    <name evidence="3" type="ORF">DPM12_04375</name>
</gene>
<dbReference type="SUPFAM" id="SSF55874">
    <property type="entry name" value="ATPase domain of HSP90 chaperone/DNA topoisomerase II/histidine kinase"/>
    <property type="match status" value="1"/>
</dbReference>
<dbReference type="RefSeq" id="WP_112257027.1">
    <property type="nucleotide sequence ID" value="NZ_QMIG01000002.1"/>
</dbReference>
<dbReference type="AlphaFoldDB" id="A0A329R0F3"/>
<protein>
    <recommendedName>
        <fullName evidence="2">Histidine kinase/HSP90-like ATPase domain-containing protein</fullName>
    </recommendedName>
</protein>
<organism evidence="3 4">
    <name type="scientific">Phytoactinopolyspora halophila</name>
    <dbReference type="NCBI Taxonomy" id="1981511"/>
    <lineage>
        <taxon>Bacteria</taxon>
        <taxon>Bacillati</taxon>
        <taxon>Actinomycetota</taxon>
        <taxon>Actinomycetes</taxon>
        <taxon>Jiangellales</taxon>
        <taxon>Jiangellaceae</taxon>
        <taxon>Phytoactinopolyspora</taxon>
    </lineage>
</organism>
<dbReference type="CDD" id="cd16936">
    <property type="entry name" value="HATPase_RsbW-like"/>
    <property type="match status" value="1"/>
</dbReference>
<dbReference type="Proteomes" id="UP000250462">
    <property type="component" value="Unassembled WGS sequence"/>
</dbReference>
<evidence type="ECO:0000256" key="1">
    <source>
        <dbReference type="ARBA" id="ARBA00022527"/>
    </source>
</evidence>
<dbReference type="Pfam" id="PF13581">
    <property type="entry name" value="HATPase_c_2"/>
    <property type="match status" value="1"/>
</dbReference>
<accession>A0A329R0F3</accession>
<dbReference type="GO" id="GO:0004674">
    <property type="term" value="F:protein serine/threonine kinase activity"/>
    <property type="evidence" value="ECO:0007669"/>
    <property type="project" value="UniProtKB-KW"/>
</dbReference>
<evidence type="ECO:0000313" key="3">
    <source>
        <dbReference type="EMBL" id="RAW18071.1"/>
    </source>
</evidence>
<evidence type="ECO:0000259" key="2">
    <source>
        <dbReference type="Pfam" id="PF13581"/>
    </source>
</evidence>
<keyword evidence="1" id="KW-0723">Serine/threonine-protein kinase</keyword>
<name>A0A329R0F3_9ACTN</name>
<comment type="caution">
    <text evidence="3">The sequence shown here is derived from an EMBL/GenBank/DDBJ whole genome shotgun (WGS) entry which is preliminary data.</text>
</comment>
<keyword evidence="1" id="KW-0418">Kinase</keyword>
<dbReference type="PANTHER" id="PTHR35526:SF3">
    <property type="entry name" value="ANTI-SIGMA-F FACTOR RSBW"/>
    <property type="match status" value="1"/>
</dbReference>
<dbReference type="InterPro" id="IPR050267">
    <property type="entry name" value="Anti-sigma-factor_SerPK"/>
</dbReference>
<dbReference type="Gene3D" id="3.30.565.10">
    <property type="entry name" value="Histidine kinase-like ATPase, C-terminal domain"/>
    <property type="match status" value="1"/>
</dbReference>
<dbReference type="EMBL" id="QMIG01000002">
    <property type="protein sequence ID" value="RAW18071.1"/>
    <property type="molecule type" value="Genomic_DNA"/>
</dbReference>
<keyword evidence="4" id="KW-1185">Reference proteome</keyword>
<reference evidence="3 4" key="1">
    <citation type="submission" date="2018-06" db="EMBL/GenBank/DDBJ databases">
        <title>Phytoactinopolyspora halophila sp. nov., a novel halophilic actinomycete isolated from a saline soil in China.</title>
        <authorList>
            <person name="Tang S.-K."/>
        </authorList>
    </citation>
    <scope>NUCLEOTIDE SEQUENCE [LARGE SCALE GENOMIC DNA]</scope>
    <source>
        <strain evidence="3 4">YIM 96934</strain>
    </source>
</reference>
<dbReference type="InterPro" id="IPR036890">
    <property type="entry name" value="HATPase_C_sf"/>
</dbReference>
<sequence>MHAATAPRPAGTRDVRFLELVNTVSSVPMARHIVADDLRATGIPESVLESVIAVVTELVSNAVLHARPVSLTDAGEGVVLRWAVTNRHVLVNVTDGGGPEEPTLKASPIEEPEGRGLAIVDALARDWSVRSEDDQVTVQAVVGPWESRSE</sequence>
<feature type="domain" description="Histidine kinase/HSP90-like ATPase" evidence="2">
    <location>
        <begin position="23"/>
        <end position="140"/>
    </location>
</feature>